<protein>
    <submittedName>
        <fullName evidence="1">Uncharacterized protein</fullName>
    </submittedName>
</protein>
<feature type="non-terminal residue" evidence="1">
    <location>
        <position position="1"/>
    </location>
</feature>
<dbReference type="Proteomes" id="UP000805193">
    <property type="component" value="Unassembled WGS sequence"/>
</dbReference>
<evidence type="ECO:0000313" key="2">
    <source>
        <dbReference type="Proteomes" id="UP000805193"/>
    </source>
</evidence>
<comment type="caution">
    <text evidence="1">The sequence shown here is derived from an EMBL/GenBank/DDBJ whole genome shotgun (WGS) entry which is preliminary data.</text>
</comment>
<proteinExistence type="predicted"/>
<reference evidence="1 2" key="1">
    <citation type="journal article" date="2020" name="Cell">
        <title>Large-Scale Comparative Analyses of Tick Genomes Elucidate Their Genetic Diversity and Vector Capacities.</title>
        <authorList>
            <consortium name="Tick Genome and Microbiome Consortium (TIGMIC)"/>
            <person name="Jia N."/>
            <person name="Wang J."/>
            <person name="Shi W."/>
            <person name="Du L."/>
            <person name="Sun Y."/>
            <person name="Zhan W."/>
            <person name="Jiang J.F."/>
            <person name="Wang Q."/>
            <person name="Zhang B."/>
            <person name="Ji P."/>
            <person name="Bell-Sakyi L."/>
            <person name="Cui X.M."/>
            <person name="Yuan T.T."/>
            <person name="Jiang B.G."/>
            <person name="Yang W.F."/>
            <person name="Lam T.T."/>
            <person name="Chang Q.C."/>
            <person name="Ding S.J."/>
            <person name="Wang X.J."/>
            <person name="Zhu J.G."/>
            <person name="Ruan X.D."/>
            <person name="Zhao L."/>
            <person name="Wei J.T."/>
            <person name="Ye R.Z."/>
            <person name="Que T.C."/>
            <person name="Du C.H."/>
            <person name="Zhou Y.H."/>
            <person name="Cheng J.X."/>
            <person name="Dai P.F."/>
            <person name="Guo W.B."/>
            <person name="Han X.H."/>
            <person name="Huang E.J."/>
            <person name="Li L.F."/>
            <person name="Wei W."/>
            <person name="Gao Y.C."/>
            <person name="Liu J.Z."/>
            <person name="Shao H.Z."/>
            <person name="Wang X."/>
            <person name="Wang C.C."/>
            <person name="Yang T.C."/>
            <person name="Huo Q.B."/>
            <person name="Li W."/>
            <person name="Chen H.Y."/>
            <person name="Chen S.E."/>
            <person name="Zhou L.G."/>
            <person name="Ni X.B."/>
            <person name="Tian J.H."/>
            <person name="Sheng Y."/>
            <person name="Liu T."/>
            <person name="Pan Y.S."/>
            <person name="Xia L.Y."/>
            <person name="Li J."/>
            <person name="Zhao F."/>
            <person name="Cao W.C."/>
        </authorList>
    </citation>
    <scope>NUCLEOTIDE SEQUENCE [LARGE SCALE GENOMIC DNA]</scope>
    <source>
        <strain evidence="1">Iper-2018</strain>
    </source>
</reference>
<organism evidence="1 2">
    <name type="scientific">Ixodes persulcatus</name>
    <name type="common">Taiga tick</name>
    <dbReference type="NCBI Taxonomy" id="34615"/>
    <lineage>
        <taxon>Eukaryota</taxon>
        <taxon>Metazoa</taxon>
        <taxon>Ecdysozoa</taxon>
        <taxon>Arthropoda</taxon>
        <taxon>Chelicerata</taxon>
        <taxon>Arachnida</taxon>
        <taxon>Acari</taxon>
        <taxon>Parasitiformes</taxon>
        <taxon>Ixodida</taxon>
        <taxon>Ixodoidea</taxon>
        <taxon>Ixodidae</taxon>
        <taxon>Ixodinae</taxon>
        <taxon>Ixodes</taxon>
    </lineage>
</organism>
<sequence>PEEPSWAVDLSSDSHESPSDVDDVSDIEGSTQSESGNAEEGTRSASFLLDDDGLLQRCLAEFGSATLPHSTTTKAAAVAMLLSIASAHRVTWTLLEHILEFVDMLYGATTHVLPRSKYMFRKLWCSRTSAQLKHVMSKEKKELSENMEKIEVSLSQPEVTDVTSASIYRCLRQDGVIKKGDLTLIINTDGSPLLKSSRSSIWPIQFSISELPPQRRFTSTTLAATRVKTTPQWCRSSAAQLTLPLVTYAGYFGCPWCLIKGKHEGGCIRYAYDEDDQEPAPERTAAMVLRDTDLAEQLRVAVQGVKGPSSLATVPNFDPVWGFTVDYKHCVLLGVTRQVTETLIASSNSAMAFYIEDILAAAPTSNQYDNLKAAILARKTASERSRLQHLLNMEELGDQRPSQLLRRMRQLLGDATSDADTSLLRELFLQRLPNNMVVVLAAAEDMPLERLADLADRVAEYSTPPVVAATSFQSRTSDPAAASPSQDIAARLSRLEKAIQDLQLPASRPSSSRRRSSSRRASPAADHAFWKASEWRHWLLFYVLPCTLDILPPRYWSHLCRLAEAIFLLLLPEINESQIRRAGK</sequence>
<dbReference type="EMBL" id="JABSTQ010006670">
    <property type="protein sequence ID" value="KAG0436859.1"/>
    <property type="molecule type" value="Genomic_DNA"/>
</dbReference>
<keyword evidence="2" id="KW-1185">Reference proteome</keyword>
<name>A0AC60QNJ8_IXOPE</name>
<gene>
    <name evidence="1" type="ORF">HPB47_017724</name>
</gene>
<evidence type="ECO:0000313" key="1">
    <source>
        <dbReference type="EMBL" id="KAG0436859.1"/>
    </source>
</evidence>
<accession>A0AC60QNJ8</accession>